<dbReference type="PRINTS" id="PR00405">
    <property type="entry name" value="REVINTRACTNG"/>
</dbReference>
<dbReference type="Gene3D" id="1.10.220.150">
    <property type="entry name" value="Arf GTPase activating protein"/>
    <property type="match status" value="1"/>
</dbReference>
<feature type="domain" description="Arf-GAP" evidence="7">
    <location>
        <begin position="248"/>
        <end position="353"/>
    </location>
</feature>
<dbReference type="Pfam" id="PF01412">
    <property type="entry name" value="ArfGap"/>
    <property type="match status" value="1"/>
</dbReference>
<dbReference type="SMART" id="SM00105">
    <property type="entry name" value="ArfGap"/>
    <property type="match status" value="1"/>
</dbReference>
<dbReference type="EMBL" id="CAJNNW010033509">
    <property type="protein sequence ID" value="CAE8719283.1"/>
    <property type="molecule type" value="Genomic_DNA"/>
</dbReference>
<feature type="non-terminal residue" evidence="8">
    <location>
        <position position="549"/>
    </location>
</feature>
<dbReference type="GO" id="GO:0048205">
    <property type="term" value="P:COPI coating of Golgi vesicle"/>
    <property type="evidence" value="ECO:0007669"/>
    <property type="project" value="TreeGrafter"/>
</dbReference>
<name>A0A813L8V9_POLGL</name>
<dbReference type="GO" id="GO:0008270">
    <property type="term" value="F:zinc ion binding"/>
    <property type="evidence" value="ECO:0007669"/>
    <property type="project" value="UniProtKB-KW"/>
</dbReference>
<dbReference type="AlphaFoldDB" id="A0A813L8V9"/>
<keyword evidence="3 5" id="KW-0863">Zinc-finger</keyword>
<evidence type="ECO:0000256" key="4">
    <source>
        <dbReference type="ARBA" id="ARBA00022833"/>
    </source>
</evidence>
<evidence type="ECO:0000313" key="8">
    <source>
        <dbReference type="EMBL" id="CAE8719283.1"/>
    </source>
</evidence>
<dbReference type="InterPro" id="IPR001164">
    <property type="entry name" value="ArfGAP_dom"/>
</dbReference>
<comment type="caution">
    <text evidence="8">The sequence shown here is derived from an EMBL/GenBank/DDBJ whole genome shotgun (WGS) entry which is preliminary data.</text>
</comment>
<feature type="compositionally biased region" description="Low complexity" evidence="6">
    <location>
        <begin position="154"/>
        <end position="168"/>
    </location>
</feature>
<evidence type="ECO:0000259" key="7">
    <source>
        <dbReference type="PROSITE" id="PS50115"/>
    </source>
</evidence>
<evidence type="ECO:0000313" key="9">
    <source>
        <dbReference type="Proteomes" id="UP000626109"/>
    </source>
</evidence>
<gene>
    <name evidence="8" type="ORF">PGLA2088_LOCUS40559</name>
</gene>
<evidence type="ECO:0000256" key="1">
    <source>
        <dbReference type="ARBA" id="ARBA00022468"/>
    </source>
</evidence>
<dbReference type="InterPro" id="IPR038508">
    <property type="entry name" value="ArfGAP_dom_sf"/>
</dbReference>
<dbReference type="GO" id="GO:0000139">
    <property type="term" value="C:Golgi membrane"/>
    <property type="evidence" value="ECO:0007669"/>
    <property type="project" value="GOC"/>
</dbReference>
<evidence type="ECO:0000256" key="5">
    <source>
        <dbReference type="PROSITE-ProRule" id="PRU00288"/>
    </source>
</evidence>
<feature type="region of interest" description="Disordered" evidence="6">
    <location>
        <begin position="154"/>
        <end position="237"/>
    </location>
</feature>
<organism evidence="8 9">
    <name type="scientific">Polarella glacialis</name>
    <name type="common">Dinoflagellate</name>
    <dbReference type="NCBI Taxonomy" id="89957"/>
    <lineage>
        <taxon>Eukaryota</taxon>
        <taxon>Sar</taxon>
        <taxon>Alveolata</taxon>
        <taxon>Dinophyceae</taxon>
        <taxon>Suessiales</taxon>
        <taxon>Suessiaceae</taxon>
        <taxon>Polarella</taxon>
    </lineage>
</organism>
<protein>
    <recommendedName>
        <fullName evidence="7">Arf-GAP domain-containing protein</fullName>
    </recommendedName>
</protein>
<reference evidence="8" key="1">
    <citation type="submission" date="2021-02" db="EMBL/GenBank/DDBJ databases">
        <authorList>
            <person name="Dougan E. K."/>
            <person name="Rhodes N."/>
            <person name="Thang M."/>
            <person name="Chan C."/>
        </authorList>
    </citation>
    <scope>NUCLEOTIDE SEQUENCE</scope>
</reference>
<dbReference type="GO" id="GO:0005096">
    <property type="term" value="F:GTPase activator activity"/>
    <property type="evidence" value="ECO:0007669"/>
    <property type="project" value="UniProtKB-KW"/>
</dbReference>
<evidence type="ECO:0000256" key="2">
    <source>
        <dbReference type="ARBA" id="ARBA00022723"/>
    </source>
</evidence>
<proteinExistence type="predicted"/>
<accession>A0A813L8V9</accession>
<dbReference type="SUPFAM" id="SSF57863">
    <property type="entry name" value="ArfGap/RecO-like zinc finger"/>
    <property type="match status" value="1"/>
</dbReference>
<dbReference type="PROSITE" id="PS50115">
    <property type="entry name" value="ARFGAP"/>
    <property type="match status" value="1"/>
</dbReference>
<keyword evidence="1" id="KW-0343">GTPase activation</keyword>
<dbReference type="PANTHER" id="PTHR45686:SF4">
    <property type="entry name" value="ADP-RIBOSYLATION FACTOR GTPASE ACTIVATING PROTEIN 3, ISOFORM H"/>
    <property type="match status" value="1"/>
</dbReference>
<sequence length="549" mass="54476">GIGEASPGRCSMWGSLDKALAGAIDVIADDVQATVKSMKSQGFMRTLGDAAEDAAGMVVGGAGSAISGFMSGRQKGPTSISQHSGVNSAYSDLCAASTQGKSANGGANGAAFPYTPNGAAFPYTPNGSSGQSGGYSGSKAGAMSFGPGIGIRLPGQGPAGPQANGFQGYSQAPPPPNIAPYSGPGAGGASMAGQFRPPSQGFGFSPPAAASSPYSAPSAAPSPYSSPSAIASPAPGVKDPTLDGAELATRFEVIVGQESANKKCFDCGAPNPEWATVSFGVLMCINCSGHHRQLGTHISRVRSCKMDGWTERQLQVFGSGGNKRLAEFFAANGVPASLAFQRYATPAGEWYREAWIKNRTLGRPVPPPVPGVVVGPCVDDAVAADKASSSSSSPPSDLLDFGTSAAPAAKAAAPAAQADLLGFADEPAVASKAAPAVQEADFFGVASPAPGGGDLLGLGGGAQANDLFGLSSTAANAGPPGTTGLAGLDFGVQSQVFTPVAPAQAPARPGSSPQSYGGANTLGGGAKLVAEVKEKADDPFAMALKQWAM</sequence>
<evidence type="ECO:0000256" key="6">
    <source>
        <dbReference type="SAM" id="MobiDB-lite"/>
    </source>
</evidence>
<dbReference type="PANTHER" id="PTHR45686">
    <property type="entry name" value="ADP-RIBOSYLATION FACTOR GTPASE ACTIVATING PROTEIN 3, ISOFORM H-RELATED"/>
    <property type="match status" value="1"/>
</dbReference>
<dbReference type="InterPro" id="IPR037278">
    <property type="entry name" value="ARFGAP/RecO"/>
</dbReference>
<feature type="compositionally biased region" description="Low complexity" evidence="6">
    <location>
        <begin position="205"/>
        <end position="235"/>
    </location>
</feature>
<dbReference type="Proteomes" id="UP000626109">
    <property type="component" value="Unassembled WGS sequence"/>
</dbReference>
<evidence type="ECO:0000256" key="3">
    <source>
        <dbReference type="ARBA" id="ARBA00022771"/>
    </source>
</evidence>
<keyword evidence="4" id="KW-0862">Zinc</keyword>
<keyword evidence="2" id="KW-0479">Metal-binding</keyword>